<evidence type="ECO:0000256" key="6">
    <source>
        <dbReference type="ARBA" id="ARBA00022777"/>
    </source>
</evidence>
<dbReference type="Proteomes" id="UP001501705">
    <property type="component" value="Unassembled WGS sequence"/>
</dbReference>
<dbReference type="RefSeq" id="WP_344238115.1">
    <property type="nucleotide sequence ID" value="NZ_BAAAPH010000021.1"/>
</dbReference>
<organism evidence="11 12">
    <name type="scientific">Kribbella hippodromi</name>
    <dbReference type="NCBI Taxonomy" id="434347"/>
    <lineage>
        <taxon>Bacteria</taxon>
        <taxon>Bacillati</taxon>
        <taxon>Actinomycetota</taxon>
        <taxon>Actinomycetes</taxon>
        <taxon>Propionibacteriales</taxon>
        <taxon>Kribbellaceae</taxon>
        <taxon>Kribbella</taxon>
    </lineage>
</organism>
<dbReference type="InterPro" id="IPR005467">
    <property type="entry name" value="His_kinase_dom"/>
</dbReference>
<sequence length="467" mass="46732">MNKDMFTILALTTLWTLVVAAGGAAALWRFRGRSLRITIIVAALAPLVAALAAVLQSVRAMFISAHDSWVVLWTLAFAALLGLAMSVLLGHWISAGSRAVGRQVRQLGTSYEPLEGAGGTVPAELAELTDELEMTRKKLAASHDRERALEASRRELVAFMSHDLRTPLAGLRAVSEGLEDGVIDDVPGALRQLRSTVDRMTGLVDDLFELSRLSTAPPPRRRSAVSLRELAEDVVGENGEHARAEGVRLTVATPSGEDRLAVQGDPDELTRAVTNLVGNAIRHTAAGGEVTVTVDRGADGRVRLAVSDGCGGIPAADLPRVFDVGWRGDAQRTPEPTSPVSSTGVVVSGGAGTGLASTGGSGTGGARLSGTGTSGTGDTGTGGTGASGVGVSGSGASGTGTSGVGAGGSGVSGVGSGGGGGGAGGRRGAGGGLGLAIARGVVESHDGTIGVTNTPTGCTFEVALPAG</sequence>
<feature type="region of interest" description="Disordered" evidence="8">
    <location>
        <begin position="327"/>
        <end position="395"/>
    </location>
</feature>
<keyword evidence="6" id="KW-0418">Kinase</keyword>
<dbReference type="CDD" id="cd00075">
    <property type="entry name" value="HATPase"/>
    <property type="match status" value="1"/>
</dbReference>
<evidence type="ECO:0000256" key="3">
    <source>
        <dbReference type="ARBA" id="ARBA00012438"/>
    </source>
</evidence>
<keyword evidence="4" id="KW-0597">Phosphoprotein</keyword>
<comment type="catalytic activity">
    <reaction evidence="1">
        <text>ATP + protein L-histidine = ADP + protein N-phospho-L-histidine.</text>
        <dbReference type="EC" id="2.7.13.3"/>
    </reaction>
</comment>
<dbReference type="SUPFAM" id="SSF47384">
    <property type="entry name" value="Homodimeric domain of signal transducing histidine kinase"/>
    <property type="match status" value="1"/>
</dbReference>
<evidence type="ECO:0000256" key="9">
    <source>
        <dbReference type="SAM" id="Phobius"/>
    </source>
</evidence>
<dbReference type="Gene3D" id="1.10.287.130">
    <property type="match status" value="1"/>
</dbReference>
<evidence type="ECO:0000256" key="1">
    <source>
        <dbReference type="ARBA" id="ARBA00000085"/>
    </source>
</evidence>
<feature type="domain" description="Histidine kinase" evidence="10">
    <location>
        <begin position="159"/>
        <end position="467"/>
    </location>
</feature>
<dbReference type="InterPro" id="IPR003661">
    <property type="entry name" value="HisK_dim/P_dom"/>
</dbReference>
<feature type="compositionally biased region" description="Gly residues" evidence="8">
    <location>
        <begin position="347"/>
        <end position="395"/>
    </location>
</feature>
<name>A0ABN2E0X3_9ACTN</name>
<dbReference type="SMART" id="SM00388">
    <property type="entry name" value="HisKA"/>
    <property type="match status" value="1"/>
</dbReference>
<feature type="transmembrane region" description="Helical" evidence="9">
    <location>
        <begin position="37"/>
        <end position="58"/>
    </location>
</feature>
<evidence type="ECO:0000256" key="5">
    <source>
        <dbReference type="ARBA" id="ARBA00022679"/>
    </source>
</evidence>
<evidence type="ECO:0000313" key="12">
    <source>
        <dbReference type="Proteomes" id="UP001501705"/>
    </source>
</evidence>
<dbReference type="InterPro" id="IPR036890">
    <property type="entry name" value="HATPase_C_sf"/>
</dbReference>
<gene>
    <name evidence="11" type="ORF">GCM10009804_56550</name>
</gene>
<dbReference type="InterPro" id="IPR003594">
    <property type="entry name" value="HATPase_dom"/>
</dbReference>
<dbReference type="SMART" id="SM00387">
    <property type="entry name" value="HATPase_c"/>
    <property type="match status" value="1"/>
</dbReference>
<dbReference type="PANTHER" id="PTHR43711">
    <property type="entry name" value="TWO-COMPONENT HISTIDINE KINASE"/>
    <property type="match status" value="1"/>
</dbReference>
<keyword evidence="7" id="KW-0902">Two-component regulatory system</keyword>
<protein>
    <recommendedName>
        <fullName evidence="3">histidine kinase</fullName>
        <ecNumber evidence="3">2.7.13.3</ecNumber>
    </recommendedName>
</protein>
<comment type="subcellular location">
    <subcellularLocation>
        <location evidence="2">Cell membrane</location>
    </subcellularLocation>
</comment>
<dbReference type="SUPFAM" id="SSF55874">
    <property type="entry name" value="ATPase domain of HSP90 chaperone/DNA topoisomerase II/histidine kinase"/>
    <property type="match status" value="2"/>
</dbReference>
<evidence type="ECO:0000256" key="2">
    <source>
        <dbReference type="ARBA" id="ARBA00004236"/>
    </source>
</evidence>
<dbReference type="Gene3D" id="3.30.565.10">
    <property type="entry name" value="Histidine kinase-like ATPase, C-terminal domain"/>
    <property type="match status" value="2"/>
</dbReference>
<reference evidence="11 12" key="1">
    <citation type="journal article" date="2019" name="Int. J. Syst. Evol. Microbiol.">
        <title>The Global Catalogue of Microorganisms (GCM) 10K type strain sequencing project: providing services to taxonomists for standard genome sequencing and annotation.</title>
        <authorList>
            <consortium name="The Broad Institute Genomics Platform"/>
            <consortium name="The Broad Institute Genome Sequencing Center for Infectious Disease"/>
            <person name="Wu L."/>
            <person name="Ma J."/>
        </authorList>
    </citation>
    <scope>NUCLEOTIDE SEQUENCE [LARGE SCALE GENOMIC DNA]</scope>
    <source>
        <strain evidence="11 12">JCM 15572</strain>
    </source>
</reference>
<dbReference type="InterPro" id="IPR004358">
    <property type="entry name" value="Sig_transdc_His_kin-like_C"/>
</dbReference>
<dbReference type="PROSITE" id="PS50109">
    <property type="entry name" value="HIS_KIN"/>
    <property type="match status" value="1"/>
</dbReference>
<evidence type="ECO:0000313" key="11">
    <source>
        <dbReference type="EMBL" id="GAA1592766.1"/>
    </source>
</evidence>
<comment type="caution">
    <text evidence="11">The sequence shown here is derived from an EMBL/GenBank/DDBJ whole genome shotgun (WGS) entry which is preliminary data.</text>
</comment>
<keyword evidence="9" id="KW-0812">Transmembrane</keyword>
<proteinExistence type="predicted"/>
<dbReference type="Pfam" id="PF00512">
    <property type="entry name" value="HisKA"/>
    <property type="match status" value="1"/>
</dbReference>
<dbReference type="PANTHER" id="PTHR43711:SF1">
    <property type="entry name" value="HISTIDINE KINASE 1"/>
    <property type="match status" value="1"/>
</dbReference>
<dbReference type="InterPro" id="IPR036097">
    <property type="entry name" value="HisK_dim/P_sf"/>
</dbReference>
<evidence type="ECO:0000256" key="4">
    <source>
        <dbReference type="ARBA" id="ARBA00022553"/>
    </source>
</evidence>
<keyword evidence="5" id="KW-0808">Transferase</keyword>
<accession>A0ABN2E0X3</accession>
<feature type="transmembrane region" description="Helical" evidence="9">
    <location>
        <begin position="70"/>
        <end position="93"/>
    </location>
</feature>
<dbReference type="PRINTS" id="PR00344">
    <property type="entry name" value="BCTRLSENSOR"/>
</dbReference>
<dbReference type="EMBL" id="BAAAPH010000021">
    <property type="protein sequence ID" value="GAA1592766.1"/>
    <property type="molecule type" value="Genomic_DNA"/>
</dbReference>
<evidence type="ECO:0000259" key="10">
    <source>
        <dbReference type="PROSITE" id="PS50109"/>
    </source>
</evidence>
<evidence type="ECO:0000256" key="7">
    <source>
        <dbReference type="ARBA" id="ARBA00023012"/>
    </source>
</evidence>
<dbReference type="InterPro" id="IPR050736">
    <property type="entry name" value="Sensor_HK_Regulatory"/>
</dbReference>
<keyword evidence="9" id="KW-0472">Membrane</keyword>
<keyword evidence="9" id="KW-1133">Transmembrane helix</keyword>
<dbReference type="Pfam" id="PF02518">
    <property type="entry name" value="HATPase_c"/>
    <property type="match status" value="1"/>
</dbReference>
<evidence type="ECO:0000256" key="8">
    <source>
        <dbReference type="SAM" id="MobiDB-lite"/>
    </source>
</evidence>
<keyword evidence="12" id="KW-1185">Reference proteome</keyword>
<dbReference type="CDD" id="cd00082">
    <property type="entry name" value="HisKA"/>
    <property type="match status" value="1"/>
</dbReference>
<dbReference type="EC" id="2.7.13.3" evidence="3"/>